<proteinExistence type="predicted"/>
<organism evidence="2 3">
    <name type="scientific">Rufibacter sediminis</name>
    <dbReference type="NCBI Taxonomy" id="2762756"/>
    <lineage>
        <taxon>Bacteria</taxon>
        <taxon>Pseudomonadati</taxon>
        <taxon>Bacteroidota</taxon>
        <taxon>Cytophagia</taxon>
        <taxon>Cytophagales</taxon>
        <taxon>Hymenobacteraceae</taxon>
        <taxon>Rufibacter</taxon>
    </lineage>
</organism>
<evidence type="ECO:0000313" key="3">
    <source>
        <dbReference type="Proteomes" id="UP000659698"/>
    </source>
</evidence>
<dbReference type="EMBL" id="JACOAF010000042">
    <property type="protein sequence ID" value="MBC3541713.1"/>
    <property type="molecule type" value="Genomic_DNA"/>
</dbReference>
<gene>
    <name evidence="2" type="ORF">H7U12_18600</name>
</gene>
<evidence type="ECO:0000313" key="2">
    <source>
        <dbReference type="EMBL" id="MBC3541713.1"/>
    </source>
</evidence>
<reference evidence="2 3" key="1">
    <citation type="journal article" date="2019" name="Int. J. Syst. Evol. Microbiol.">
        <title>Rufibacter sediminis sp. nov., isolated from freshwater lake sediment.</title>
        <authorList>
            <person name="Qu J.H."/>
            <person name="Zhang L.J."/>
            <person name="Fu Y.H."/>
            <person name="Li H.F."/>
        </authorList>
    </citation>
    <scope>NUCLEOTIDE SEQUENCE [LARGE SCALE GENOMIC DNA]</scope>
    <source>
        <strain evidence="2 3">H-1</strain>
    </source>
</reference>
<dbReference type="Proteomes" id="UP000659698">
    <property type="component" value="Unassembled WGS sequence"/>
</dbReference>
<protein>
    <submittedName>
        <fullName evidence="2">Uncharacterized protein</fullName>
    </submittedName>
</protein>
<accession>A0ABR6VWZ2</accession>
<keyword evidence="3" id="KW-1185">Reference proteome</keyword>
<evidence type="ECO:0000256" key="1">
    <source>
        <dbReference type="SAM" id="SignalP"/>
    </source>
</evidence>
<name>A0ABR6VWZ2_9BACT</name>
<comment type="caution">
    <text evidence="2">The sequence shown here is derived from an EMBL/GenBank/DDBJ whole genome shotgun (WGS) entry which is preliminary data.</text>
</comment>
<keyword evidence="1" id="KW-0732">Signal</keyword>
<feature type="signal peptide" evidence="1">
    <location>
        <begin position="1"/>
        <end position="18"/>
    </location>
</feature>
<dbReference type="RefSeq" id="WP_186640890.1">
    <property type="nucleotide sequence ID" value="NZ_JACOAF010000042.1"/>
</dbReference>
<feature type="chain" id="PRO_5045872017" evidence="1">
    <location>
        <begin position="19"/>
        <end position="202"/>
    </location>
</feature>
<sequence length="202" mass="22692">MKILLPLVLLFWVTTAFAQSVTPPVFTPSGKNSAAFVPPNWFVKDSAQGDLNGDKIPDLALVVEMKDTIQELRPDHSTNLGSPRVLLLLLKEPSTGLYKLAFQNDTFILRYGEGGMELDPYGDLSIRNRVLEVMFQFVRGSDSYKFRYQQNEFMLIGATSSGTSVGQFEKWDFNFSTKKALHEWGDQAADKLKNGMEDLAPF</sequence>